<feature type="transmembrane region" description="Helical" evidence="14">
    <location>
        <begin position="265"/>
        <end position="284"/>
    </location>
</feature>
<keyword evidence="11" id="KW-0408">Iron</keyword>
<keyword evidence="9" id="KW-0249">Electron transport</keyword>
<comment type="subcellular location">
    <subcellularLocation>
        <location evidence="2">Cell membrane</location>
        <topology evidence="2">Multi-pass membrane protein</topology>
    </subcellularLocation>
</comment>
<organism evidence="17 18">
    <name type="scientific">Azohydromonas lata</name>
    <dbReference type="NCBI Taxonomy" id="45677"/>
    <lineage>
        <taxon>Bacteria</taxon>
        <taxon>Pseudomonadati</taxon>
        <taxon>Pseudomonadota</taxon>
        <taxon>Betaproteobacteria</taxon>
        <taxon>Burkholderiales</taxon>
        <taxon>Sphaerotilaceae</taxon>
        <taxon>Azohydromonas</taxon>
    </lineage>
</organism>
<keyword evidence="6" id="KW-0349">Heme</keyword>
<keyword evidence="12 14" id="KW-0472">Membrane</keyword>
<dbReference type="PANTHER" id="PTHR30074">
    <property type="entry name" value="FORMATE DEHYDROGENASE, NITRATE-INDUCIBLE, CYTOCHROME B556 FDN SUBUNIT"/>
    <property type="match status" value="1"/>
</dbReference>
<proteinExistence type="inferred from homology"/>
<keyword evidence="17" id="KW-0560">Oxidoreductase</keyword>
<feature type="transmembrane region" description="Helical" evidence="14">
    <location>
        <begin position="166"/>
        <end position="188"/>
    </location>
</feature>
<keyword evidence="7 14" id="KW-0812">Transmembrane</keyword>
<evidence type="ECO:0000256" key="15">
    <source>
        <dbReference type="SAM" id="SignalP"/>
    </source>
</evidence>
<name>A0ABU5IEW9_9BURK</name>
<evidence type="ECO:0000256" key="6">
    <source>
        <dbReference type="ARBA" id="ARBA00022617"/>
    </source>
</evidence>
<dbReference type="NCBIfam" id="TIGR01583">
    <property type="entry name" value="formate-DH-gamm"/>
    <property type="match status" value="1"/>
</dbReference>
<evidence type="ECO:0000256" key="3">
    <source>
        <dbReference type="ARBA" id="ARBA00010747"/>
    </source>
</evidence>
<feature type="transmembrane region" description="Helical" evidence="14">
    <location>
        <begin position="118"/>
        <end position="139"/>
    </location>
</feature>
<evidence type="ECO:0000256" key="14">
    <source>
        <dbReference type="SAM" id="Phobius"/>
    </source>
</evidence>
<keyword evidence="4" id="KW-0813">Transport</keyword>
<evidence type="ECO:0000256" key="4">
    <source>
        <dbReference type="ARBA" id="ARBA00022448"/>
    </source>
</evidence>
<feature type="signal peptide" evidence="15">
    <location>
        <begin position="1"/>
        <end position="24"/>
    </location>
</feature>
<feature type="chain" id="PRO_5046118943" evidence="15">
    <location>
        <begin position="25"/>
        <end position="379"/>
    </location>
</feature>
<dbReference type="RefSeq" id="WP_066341884.1">
    <property type="nucleotide sequence ID" value="NZ_JAXOJX010000021.1"/>
</dbReference>
<evidence type="ECO:0000313" key="17">
    <source>
        <dbReference type="EMBL" id="MDZ5457679.1"/>
    </source>
</evidence>
<keyword evidence="10 14" id="KW-1133">Transmembrane helix</keyword>
<dbReference type="InterPro" id="IPR016174">
    <property type="entry name" value="Di-haem_cyt_TM"/>
</dbReference>
<dbReference type="Gene3D" id="1.20.950.20">
    <property type="entry name" value="Transmembrane di-heme cytochromes, Chain C"/>
    <property type="match status" value="1"/>
</dbReference>
<sequence length="379" mass="41056">MQALMHKLLLAAALLAGGAGASLAQTAPALPDAKPAVTAPATVTPAEPRADETNAERAKSQPGNNAPLWRAVRESGNVEGYASLPGAEKGVLIQRFTQYPGSAVTNAGEAWRQVRNRWLIPVGGSLLLIVVVAIGLFYWKRGPMGHDDHAPATIERFTPLERATHWVNAGAFVLLAVSGIVIAFGKFFLLPLIGTHLFGWLTYALKTAHNFAGPAFAVSMVVMMLTFARDNLPRAWDWKWALKGGGLFTGEHVPSHRFNAGEKTLFWVGMFWLGTLVVGSGLVLDKLVPELGYLRGQMQWAHMVHAVSTVLIMCLFMGHIYMGSVGVKGAYRAMRTGYVSEDWAREHHELWYDDVKAGKIPAQRSATAAPSAPMATPRA</sequence>
<keyword evidence="8" id="KW-0479">Metal-binding</keyword>
<comment type="cofactor">
    <cofactor evidence="1">
        <name>heme</name>
        <dbReference type="ChEBI" id="CHEBI:30413"/>
    </cofactor>
</comment>
<evidence type="ECO:0000256" key="5">
    <source>
        <dbReference type="ARBA" id="ARBA00022475"/>
    </source>
</evidence>
<keyword evidence="18" id="KW-1185">Reference proteome</keyword>
<dbReference type="EMBL" id="JAXOJX010000021">
    <property type="protein sequence ID" value="MDZ5457679.1"/>
    <property type="molecule type" value="Genomic_DNA"/>
</dbReference>
<feature type="transmembrane region" description="Helical" evidence="14">
    <location>
        <begin position="208"/>
        <end position="228"/>
    </location>
</feature>
<protein>
    <submittedName>
        <fullName evidence="17">Formate dehydrogenase subunit gamma</fullName>
        <ecNumber evidence="17">1.17.1.9</ecNumber>
    </submittedName>
</protein>
<evidence type="ECO:0000256" key="13">
    <source>
        <dbReference type="SAM" id="MobiDB-lite"/>
    </source>
</evidence>
<accession>A0ABU5IEW9</accession>
<evidence type="ECO:0000256" key="1">
    <source>
        <dbReference type="ARBA" id="ARBA00001971"/>
    </source>
</evidence>
<dbReference type="SUPFAM" id="SSF81342">
    <property type="entry name" value="Transmembrane di-heme cytochromes"/>
    <property type="match status" value="1"/>
</dbReference>
<evidence type="ECO:0000256" key="12">
    <source>
        <dbReference type="ARBA" id="ARBA00023136"/>
    </source>
</evidence>
<dbReference type="PANTHER" id="PTHR30074:SF6">
    <property type="entry name" value="FORMATE DEHYDROGENASE GAMMA SUBUNIT"/>
    <property type="match status" value="1"/>
</dbReference>
<feature type="region of interest" description="Disordered" evidence="13">
    <location>
        <begin position="35"/>
        <end position="67"/>
    </location>
</feature>
<evidence type="ECO:0000256" key="9">
    <source>
        <dbReference type="ARBA" id="ARBA00022982"/>
    </source>
</evidence>
<comment type="caution">
    <text evidence="17">The sequence shown here is derived from an EMBL/GenBank/DDBJ whole genome shotgun (WGS) entry which is preliminary data.</text>
</comment>
<gene>
    <name evidence="17" type="ORF">SM757_13950</name>
</gene>
<dbReference type="Proteomes" id="UP001293718">
    <property type="component" value="Unassembled WGS sequence"/>
</dbReference>
<feature type="transmembrane region" description="Helical" evidence="14">
    <location>
        <begin position="304"/>
        <end position="327"/>
    </location>
</feature>
<keyword evidence="15" id="KW-0732">Signal</keyword>
<feature type="compositionally biased region" description="Basic and acidic residues" evidence="13">
    <location>
        <begin position="48"/>
        <end position="59"/>
    </location>
</feature>
<dbReference type="EC" id="1.17.1.9" evidence="17"/>
<comment type="similarity">
    <text evidence="3">Belongs to the formate dehydrogenase gamma subunit family.</text>
</comment>
<feature type="domain" description="Cytochrome b561 bacterial/Ni-hydrogenase" evidence="16">
    <location>
        <begin position="156"/>
        <end position="328"/>
    </location>
</feature>
<dbReference type="Pfam" id="PF01292">
    <property type="entry name" value="Ni_hydr_CYTB"/>
    <property type="match status" value="1"/>
</dbReference>
<evidence type="ECO:0000256" key="8">
    <source>
        <dbReference type="ARBA" id="ARBA00022723"/>
    </source>
</evidence>
<evidence type="ECO:0000256" key="11">
    <source>
        <dbReference type="ARBA" id="ARBA00023004"/>
    </source>
</evidence>
<evidence type="ECO:0000313" key="18">
    <source>
        <dbReference type="Proteomes" id="UP001293718"/>
    </source>
</evidence>
<dbReference type="InterPro" id="IPR051817">
    <property type="entry name" value="FDH_cytochrome_b556_subunit"/>
</dbReference>
<evidence type="ECO:0000256" key="10">
    <source>
        <dbReference type="ARBA" id="ARBA00022989"/>
    </source>
</evidence>
<dbReference type="GO" id="GO:0008863">
    <property type="term" value="F:formate dehydrogenase (NAD+) activity"/>
    <property type="evidence" value="ECO:0007669"/>
    <property type="project" value="UniProtKB-EC"/>
</dbReference>
<reference evidence="17 18" key="1">
    <citation type="submission" date="2023-11" db="EMBL/GenBank/DDBJ databases">
        <title>Draft genome of Azohydromonas lata strain H1 (DSM1123), a polyhydroxyalkanoate producer.</title>
        <authorList>
            <person name="Traversa D."/>
            <person name="D'Addabbo P."/>
            <person name="Pazzani C."/>
            <person name="Manzari C."/>
            <person name="Chiara M."/>
            <person name="Scrascia M."/>
        </authorList>
    </citation>
    <scope>NUCLEOTIDE SEQUENCE [LARGE SCALE GENOMIC DNA]</scope>
    <source>
        <strain evidence="17 18">H1</strain>
    </source>
</reference>
<dbReference type="InterPro" id="IPR011577">
    <property type="entry name" value="Cyt_b561_bac/Ni-Hgenase"/>
</dbReference>
<keyword evidence="5" id="KW-1003">Cell membrane</keyword>
<evidence type="ECO:0000256" key="7">
    <source>
        <dbReference type="ARBA" id="ARBA00022692"/>
    </source>
</evidence>
<dbReference type="InterPro" id="IPR006471">
    <property type="entry name" value="Formate_DH_gsu"/>
</dbReference>
<evidence type="ECO:0000259" key="16">
    <source>
        <dbReference type="Pfam" id="PF01292"/>
    </source>
</evidence>
<feature type="compositionally biased region" description="Low complexity" evidence="13">
    <location>
        <begin position="35"/>
        <end position="46"/>
    </location>
</feature>
<evidence type="ECO:0000256" key="2">
    <source>
        <dbReference type="ARBA" id="ARBA00004651"/>
    </source>
</evidence>